<dbReference type="Proteomes" id="UP000223596">
    <property type="component" value="Unassembled WGS sequence"/>
</dbReference>
<evidence type="ECO:0000313" key="2">
    <source>
        <dbReference type="EMBL" id="PFH04136.1"/>
    </source>
</evidence>
<evidence type="ECO:0000256" key="1">
    <source>
        <dbReference type="SAM" id="Phobius"/>
    </source>
</evidence>
<comment type="caution">
    <text evidence="2">The sequence shown here is derived from an EMBL/GenBank/DDBJ whole genome shotgun (WGS) entry which is preliminary data.</text>
</comment>
<keyword evidence="1" id="KW-0472">Membrane</keyword>
<reference evidence="2 3" key="1">
    <citation type="submission" date="2017-09" db="EMBL/GenBank/DDBJ databases">
        <title>Evaluation of Pacific Biosciences Sequencing Technology to Finishing C. thermocellum Genome Sequences.</title>
        <authorList>
            <person name="Brown S."/>
        </authorList>
    </citation>
    <scope>NUCLEOTIDE SEQUENCE [LARGE SCALE GENOMIC DNA]</scope>
    <source>
        <strain evidence="2 3">AD2</strain>
    </source>
</reference>
<sequence length="97" mass="11347">MLILQKTYIKCKIILIGLRGELYAHQKYYQKAYFLACKHLNHCFIVLYILGFRFTYNPEVISEWDAVSAMVEWVGVMTSAIVPLAAIYFQYKLDKGE</sequence>
<proteinExistence type="predicted"/>
<evidence type="ECO:0000313" key="3">
    <source>
        <dbReference type="Proteomes" id="UP000223596"/>
    </source>
</evidence>
<keyword evidence="1" id="KW-0812">Transmembrane</keyword>
<gene>
    <name evidence="2" type="ORF">M972_112960</name>
</gene>
<protein>
    <submittedName>
        <fullName evidence="2">Uncharacterized protein</fullName>
    </submittedName>
</protein>
<dbReference type="AlphaFoldDB" id="A0AB36TKR5"/>
<feature type="transmembrane region" description="Helical" evidence="1">
    <location>
        <begin position="70"/>
        <end position="91"/>
    </location>
</feature>
<name>A0AB36TKR5_ACETH</name>
<keyword evidence="1" id="KW-1133">Transmembrane helix</keyword>
<dbReference type="EMBL" id="PDBW01000001">
    <property type="protein sequence ID" value="PFH04136.1"/>
    <property type="molecule type" value="Genomic_DNA"/>
</dbReference>
<feature type="transmembrane region" description="Helical" evidence="1">
    <location>
        <begin position="32"/>
        <end position="50"/>
    </location>
</feature>
<accession>A0AB36TKR5</accession>
<organism evidence="2 3">
    <name type="scientific">Acetivibrio thermocellus AD2</name>
    <dbReference type="NCBI Taxonomy" id="1138384"/>
    <lineage>
        <taxon>Bacteria</taxon>
        <taxon>Bacillati</taxon>
        <taxon>Bacillota</taxon>
        <taxon>Clostridia</taxon>
        <taxon>Eubacteriales</taxon>
        <taxon>Oscillospiraceae</taxon>
        <taxon>Acetivibrio</taxon>
    </lineage>
</organism>